<dbReference type="Gene3D" id="2.60.120.330">
    <property type="entry name" value="B-lactam Antibiotic, Isopenicillin N Synthase, Chain"/>
    <property type="match status" value="1"/>
</dbReference>
<dbReference type="Pfam" id="PF03171">
    <property type="entry name" value="2OG-FeII_Oxy"/>
    <property type="match status" value="1"/>
</dbReference>
<keyword evidence="3" id="KW-0560">Oxidoreductase</keyword>
<dbReference type="PROSITE" id="PS51471">
    <property type="entry name" value="FE2OG_OXY"/>
    <property type="match status" value="1"/>
</dbReference>
<reference evidence="5" key="1">
    <citation type="submission" date="2020-12" db="EMBL/GenBank/DDBJ databases">
        <title>Genomic characterization of non-nitrogen-fixing Frankia strains.</title>
        <authorList>
            <person name="Carlos-Shanley C."/>
            <person name="Guerra T."/>
            <person name="Hahn D."/>
        </authorList>
    </citation>
    <scope>NUCLEOTIDE SEQUENCE</scope>
    <source>
        <strain evidence="5">CN6</strain>
    </source>
</reference>
<dbReference type="EMBL" id="JAEACQ010000122">
    <property type="protein sequence ID" value="MBL7625887.1"/>
    <property type="molecule type" value="Genomic_DNA"/>
</dbReference>
<name>A0A937RA12_9ACTN</name>
<keyword evidence="3" id="KW-0479">Metal-binding</keyword>
<dbReference type="SUPFAM" id="SSF51197">
    <property type="entry name" value="Clavaminate synthase-like"/>
    <property type="match status" value="1"/>
</dbReference>
<protein>
    <submittedName>
        <fullName evidence="5">Isopenicillin N synthase family oxygenase</fullName>
    </submittedName>
</protein>
<proteinExistence type="inferred from homology"/>
<comment type="caution">
    <text evidence="5">The sequence shown here is derived from an EMBL/GenBank/DDBJ whole genome shotgun (WGS) entry which is preliminary data.</text>
</comment>
<dbReference type="PRINTS" id="PR00682">
    <property type="entry name" value="IPNSYNTHASE"/>
</dbReference>
<dbReference type="GO" id="GO:0016491">
    <property type="term" value="F:oxidoreductase activity"/>
    <property type="evidence" value="ECO:0007669"/>
    <property type="project" value="UniProtKB-KW"/>
</dbReference>
<dbReference type="Proteomes" id="UP000604475">
    <property type="component" value="Unassembled WGS sequence"/>
</dbReference>
<dbReference type="GO" id="GO:0046872">
    <property type="term" value="F:metal ion binding"/>
    <property type="evidence" value="ECO:0007669"/>
    <property type="project" value="UniProtKB-KW"/>
</dbReference>
<evidence type="ECO:0000259" key="4">
    <source>
        <dbReference type="PROSITE" id="PS51471"/>
    </source>
</evidence>
<dbReference type="GO" id="GO:0017000">
    <property type="term" value="P:antibiotic biosynthetic process"/>
    <property type="evidence" value="ECO:0007669"/>
    <property type="project" value="UniProtKB-KW"/>
</dbReference>
<dbReference type="InterPro" id="IPR027443">
    <property type="entry name" value="IPNS-like_sf"/>
</dbReference>
<sequence>MPELVPRVDVSGWRDGGAARRREVAAAIDDGCRRVGFLEIVGHGVDRAALDAALVALDAFWALPADVKLRQAPADLMTNRGYSPPRAESLAYSLGVDAGPDTFEAFNIGPQDWPAGDPVYERERHGVFAANLWPAEVPALRPALTAYFAAAAALARRLTEIFAAALGLPEGYFAPFTDHSTDTMRCLNYHAAARPDGAAGEPARMGAHTDYGILTVLYGDRTPGLEIVGPDGAWHPVVPGPGGLLVNLGDLLAQWTNDRWRSTVHRVVLPAAESGRAARRRSIAFFHDGNYDAVVECLPTCASADDPPRYPPVVAGQHLAAKLAAPRLLRPTTAASTLGDRAAAVTGRLDQFD</sequence>
<evidence type="ECO:0000313" key="5">
    <source>
        <dbReference type="EMBL" id="MBL7625887.1"/>
    </source>
</evidence>
<dbReference type="PANTHER" id="PTHR47990">
    <property type="entry name" value="2-OXOGLUTARATE (2OG) AND FE(II)-DEPENDENT OXYGENASE SUPERFAMILY PROTEIN-RELATED"/>
    <property type="match status" value="1"/>
</dbReference>
<evidence type="ECO:0000256" key="2">
    <source>
        <dbReference type="ARBA" id="ARBA00023194"/>
    </source>
</evidence>
<evidence type="ECO:0000313" key="6">
    <source>
        <dbReference type="Proteomes" id="UP000604475"/>
    </source>
</evidence>
<evidence type="ECO:0000256" key="3">
    <source>
        <dbReference type="RuleBase" id="RU003682"/>
    </source>
</evidence>
<dbReference type="InterPro" id="IPR026992">
    <property type="entry name" value="DIOX_N"/>
</dbReference>
<comment type="pathway">
    <text evidence="1">Antibiotic biosynthesis.</text>
</comment>
<comment type="similarity">
    <text evidence="3">Belongs to the iron/ascorbate-dependent oxidoreductase family.</text>
</comment>
<dbReference type="RefSeq" id="WP_203006946.1">
    <property type="nucleotide sequence ID" value="NZ_JADWYU010000097.1"/>
</dbReference>
<gene>
    <name evidence="5" type="ORF">I7412_01565</name>
</gene>
<organism evidence="5 6">
    <name type="scientific">Frankia nepalensis</name>
    <dbReference type="NCBI Taxonomy" id="1836974"/>
    <lineage>
        <taxon>Bacteria</taxon>
        <taxon>Bacillati</taxon>
        <taxon>Actinomycetota</taxon>
        <taxon>Actinomycetes</taxon>
        <taxon>Frankiales</taxon>
        <taxon>Frankiaceae</taxon>
        <taxon>Frankia</taxon>
    </lineage>
</organism>
<evidence type="ECO:0000256" key="1">
    <source>
        <dbReference type="ARBA" id="ARBA00004792"/>
    </source>
</evidence>
<keyword evidence="3" id="KW-0408">Iron</keyword>
<accession>A0A937RA12</accession>
<dbReference type="InterPro" id="IPR044861">
    <property type="entry name" value="IPNS-like_FE2OG_OXY"/>
</dbReference>
<dbReference type="InterPro" id="IPR050231">
    <property type="entry name" value="Iron_ascorbate_oxido_reductase"/>
</dbReference>
<dbReference type="Pfam" id="PF14226">
    <property type="entry name" value="DIOX_N"/>
    <property type="match status" value="1"/>
</dbReference>
<feature type="domain" description="Fe2OG dioxygenase" evidence="4">
    <location>
        <begin position="180"/>
        <end position="289"/>
    </location>
</feature>
<dbReference type="AlphaFoldDB" id="A0A937RA12"/>
<keyword evidence="2" id="KW-0045">Antibiotic biosynthesis</keyword>
<keyword evidence="6" id="KW-1185">Reference proteome</keyword>
<dbReference type="InterPro" id="IPR005123">
    <property type="entry name" value="Oxoglu/Fe-dep_dioxygenase_dom"/>
</dbReference>